<name>A0A6H1ZM36_9ZZZZ</name>
<evidence type="ECO:0000256" key="1">
    <source>
        <dbReference type="ARBA" id="ARBA00022603"/>
    </source>
</evidence>
<dbReference type="EMBL" id="MT144077">
    <property type="protein sequence ID" value="QJA48260.1"/>
    <property type="molecule type" value="Genomic_DNA"/>
</dbReference>
<dbReference type="Pfam" id="PF01555">
    <property type="entry name" value="N6_N4_Mtase"/>
    <property type="match status" value="1"/>
</dbReference>
<feature type="region of interest" description="Disordered" evidence="3">
    <location>
        <begin position="199"/>
        <end position="226"/>
    </location>
</feature>
<evidence type="ECO:0000256" key="3">
    <source>
        <dbReference type="SAM" id="MobiDB-lite"/>
    </source>
</evidence>
<accession>A0A6H1ZM36</accession>
<dbReference type="InterPro" id="IPR001091">
    <property type="entry name" value="RM_Methyltransferase"/>
</dbReference>
<dbReference type="GO" id="GO:0032259">
    <property type="term" value="P:methylation"/>
    <property type="evidence" value="ECO:0007669"/>
    <property type="project" value="UniProtKB-KW"/>
</dbReference>
<dbReference type="InterPro" id="IPR029063">
    <property type="entry name" value="SAM-dependent_MTases_sf"/>
</dbReference>
<dbReference type="Gene3D" id="3.40.50.150">
    <property type="entry name" value="Vaccinia Virus protein VP39"/>
    <property type="match status" value="1"/>
</dbReference>
<evidence type="ECO:0000259" key="4">
    <source>
        <dbReference type="Pfam" id="PF01555"/>
    </source>
</evidence>
<dbReference type="SUPFAM" id="SSF53335">
    <property type="entry name" value="S-adenosyl-L-methionine-dependent methyltransferases"/>
    <property type="match status" value="1"/>
</dbReference>
<feature type="domain" description="DNA methylase N-4/N-6" evidence="4">
    <location>
        <begin position="138"/>
        <end position="188"/>
    </location>
</feature>
<dbReference type="AlphaFoldDB" id="A0A6H1ZM36"/>
<dbReference type="GO" id="GO:0008170">
    <property type="term" value="F:N-methyltransferase activity"/>
    <property type="evidence" value="ECO:0007669"/>
    <property type="project" value="InterPro"/>
</dbReference>
<evidence type="ECO:0000256" key="2">
    <source>
        <dbReference type="ARBA" id="ARBA00022679"/>
    </source>
</evidence>
<keyword evidence="2 5" id="KW-0808">Transferase</keyword>
<evidence type="ECO:0000313" key="5">
    <source>
        <dbReference type="EMBL" id="QJA48260.1"/>
    </source>
</evidence>
<reference evidence="5" key="1">
    <citation type="submission" date="2020-03" db="EMBL/GenBank/DDBJ databases">
        <title>The deep terrestrial virosphere.</title>
        <authorList>
            <person name="Holmfeldt K."/>
            <person name="Nilsson E."/>
            <person name="Simone D."/>
            <person name="Lopez-Fernandez M."/>
            <person name="Wu X."/>
            <person name="de Brujin I."/>
            <person name="Lundin D."/>
            <person name="Andersson A."/>
            <person name="Bertilsson S."/>
            <person name="Dopson M."/>
        </authorList>
    </citation>
    <scope>NUCLEOTIDE SEQUENCE</scope>
    <source>
        <strain evidence="5">TM448A00882</strain>
        <strain evidence="6">TM448B00508</strain>
    </source>
</reference>
<dbReference type="EMBL" id="MT144627">
    <property type="protein sequence ID" value="QJH95727.1"/>
    <property type="molecule type" value="Genomic_DNA"/>
</dbReference>
<proteinExistence type="predicted"/>
<sequence length="226" mass="24746">MNPEPYQIYHGYLEDQLSNPKVVGAAHLLLTSPPPGTRLMNLHAHSWKLALAPDGMGILVLPLTKFQTVMDLYNILTLEGLMPKVGAWACTRTGYDVHTPRLIDESIRHIVFFGAGHPHLPLNLVHTALSAKTGVHHSLISDLIMACTVEGETVLDPFAQLGTVAYEAIRMRRPIIAIESDGDYIATLKSRCYRAELEMSGAESTGEGTTKASANPRRRGPRKDGT</sequence>
<evidence type="ECO:0000313" key="6">
    <source>
        <dbReference type="EMBL" id="QJH95727.1"/>
    </source>
</evidence>
<dbReference type="PRINTS" id="PR00508">
    <property type="entry name" value="S21N4MTFRASE"/>
</dbReference>
<gene>
    <name evidence="5" type="ORF">TM448A00882_0015</name>
    <name evidence="6" type="ORF">TM448B00508_0041</name>
</gene>
<protein>
    <submittedName>
        <fullName evidence="5">Putative methyltransferase</fullName>
    </submittedName>
</protein>
<dbReference type="InterPro" id="IPR002941">
    <property type="entry name" value="DNA_methylase_N4/N6"/>
</dbReference>
<organism evidence="5">
    <name type="scientific">viral metagenome</name>
    <dbReference type="NCBI Taxonomy" id="1070528"/>
    <lineage>
        <taxon>unclassified sequences</taxon>
        <taxon>metagenomes</taxon>
        <taxon>organismal metagenomes</taxon>
    </lineage>
</organism>
<keyword evidence="1 5" id="KW-0489">Methyltransferase</keyword>
<dbReference type="GO" id="GO:0003677">
    <property type="term" value="F:DNA binding"/>
    <property type="evidence" value="ECO:0007669"/>
    <property type="project" value="InterPro"/>
</dbReference>
<feature type="compositionally biased region" description="Basic residues" evidence="3">
    <location>
        <begin position="216"/>
        <end position="226"/>
    </location>
</feature>
<feature type="compositionally biased region" description="Polar residues" evidence="3">
    <location>
        <begin position="202"/>
        <end position="213"/>
    </location>
</feature>